<comment type="subcellular location">
    <subcellularLocation>
        <location evidence="2">Mitochondrion inner membrane</location>
        <topology evidence="2">Peripheral membrane protein</topology>
        <orientation evidence="2">Matrix side</orientation>
    </subcellularLocation>
</comment>
<keyword evidence="3" id="KW-0175">Coiled coil</keyword>
<dbReference type="GO" id="GO:0045271">
    <property type="term" value="C:respiratory chain complex I"/>
    <property type="evidence" value="ECO:0007669"/>
    <property type="project" value="InterPro"/>
</dbReference>
<evidence type="ECO:0000256" key="2">
    <source>
        <dbReference type="RuleBase" id="RU363103"/>
    </source>
</evidence>
<keyword evidence="2" id="KW-0496">Mitochondrion</keyword>
<feature type="coiled-coil region" evidence="3">
    <location>
        <begin position="86"/>
        <end position="113"/>
    </location>
</feature>
<protein>
    <recommendedName>
        <fullName evidence="2">NADH dehydrogenase [ubiquinone] 1 alpha subcomplex subunit 12</fullName>
    </recommendedName>
</protein>
<keyword evidence="2" id="KW-0679">Respiratory chain</keyword>
<keyword evidence="2" id="KW-0813">Transport</keyword>
<organism evidence="5 6">
    <name type="scientific">Aegilops tauschii subsp. strangulata</name>
    <name type="common">Goatgrass</name>
    <dbReference type="NCBI Taxonomy" id="200361"/>
    <lineage>
        <taxon>Eukaryota</taxon>
        <taxon>Viridiplantae</taxon>
        <taxon>Streptophyta</taxon>
        <taxon>Embryophyta</taxon>
        <taxon>Tracheophyta</taxon>
        <taxon>Spermatophyta</taxon>
        <taxon>Magnoliopsida</taxon>
        <taxon>Liliopsida</taxon>
        <taxon>Poales</taxon>
        <taxon>Poaceae</taxon>
        <taxon>BOP clade</taxon>
        <taxon>Pooideae</taxon>
        <taxon>Triticodae</taxon>
        <taxon>Triticeae</taxon>
        <taxon>Triticinae</taxon>
        <taxon>Aegilops</taxon>
    </lineage>
</organism>
<dbReference type="PANTHER" id="PTHR12910:SF1">
    <property type="entry name" value="NADH DEHYDROGENASE [UBIQUINONE] 1 ALPHA SUBCOMPLEX SUBUNIT 12"/>
    <property type="match status" value="1"/>
</dbReference>
<keyword evidence="4" id="KW-0812">Transmembrane</keyword>
<keyword evidence="2" id="KW-0999">Mitochondrion inner membrane</keyword>
<dbReference type="Gramene" id="AET5Gv20648700.19">
    <property type="protein sequence ID" value="AET5Gv20648700.19"/>
    <property type="gene ID" value="AET5Gv20648700"/>
</dbReference>
<dbReference type="InterPro" id="IPR007763">
    <property type="entry name" value="NDUFA12"/>
</dbReference>
<evidence type="ECO:0000256" key="4">
    <source>
        <dbReference type="SAM" id="Phobius"/>
    </source>
</evidence>
<reference evidence="6" key="1">
    <citation type="journal article" date="2014" name="Science">
        <title>Ancient hybridizations among the ancestral genomes of bread wheat.</title>
        <authorList>
            <consortium name="International Wheat Genome Sequencing Consortium,"/>
            <person name="Marcussen T."/>
            <person name="Sandve S.R."/>
            <person name="Heier L."/>
            <person name="Spannagl M."/>
            <person name="Pfeifer M."/>
            <person name="Jakobsen K.S."/>
            <person name="Wulff B.B."/>
            <person name="Steuernagel B."/>
            <person name="Mayer K.F."/>
            <person name="Olsen O.A."/>
        </authorList>
    </citation>
    <scope>NUCLEOTIDE SEQUENCE [LARGE SCALE GENOMIC DNA]</scope>
    <source>
        <strain evidence="6">cv. AL8/78</strain>
    </source>
</reference>
<dbReference type="Gramene" id="AET5Gv20648700.12">
    <property type="protein sequence ID" value="AET5Gv20648700.12"/>
    <property type="gene ID" value="AET5Gv20648700"/>
</dbReference>
<keyword evidence="2" id="KW-0249">Electron transport</keyword>
<proteinExistence type="inferred from homology"/>
<dbReference type="GO" id="GO:0006979">
    <property type="term" value="P:response to oxidative stress"/>
    <property type="evidence" value="ECO:0007669"/>
    <property type="project" value="TreeGrafter"/>
</dbReference>
<dbReference type="EnsemblPlants" id="AET5Gv20648700.12">
    <property type="protein sequence ID" value="AET5Gv20648700.12"/>
    <property type="gene ID" value="AET5Gv20648700"/>
</dbReference>
<dbReference type="GO" id="GO:0005743">
    <property type="term" value="C:mitochondrial inner membrane"/>
    <property type="evidence" value="ECO:0007669"/>
    <property type="project" value="UniProtKB-SubCell"/>
</dbReference>
<evidence type="ECO:0000313" key="5">
    <source>
        <dbReference type="EnsemblPlants" id="AET5Gv20648700.19"/>
    </source>
</evidence>
<keyword evidence="2 4" id="KW-0472">Membrane</keyword>
<keyword evidence="4" id="KW-1133">Transmembrane helix</keyword>
<keyword evidence="6" id="KW-1185">Reference proteome</keyword>
<dbReference type="EnsemblPlants" id="AET5Gv20648700.18">
    <property type="protein sequence ID" value="AET5Gv20648700.18"/>
    <property type="gene ID" value="AET5Gv20648700"/>
</dbReference>
<reference evidence="5" key="4">
    <citation type="submission" date="2019-03" db="UniProtKB">
        <authorList>
            <consortium name="EnsemblPlants"/>
        </authorList>
    </citation>
    <scope>IDENTIFICATION</scope>
</reference>
<dbReference type="EnsemblPlants" id="AET5Gv20648700.19">
    <property type="protein sequence ID" value="AET5Gv20648700.19"/>
    <property type="gene ID" value="AET5Gv20648700"/>
</dbReference>
<reference evidence="5" key="3">
    <citation type="journal article" date="2017" name="Nature">
        <title>Genome sequence of the progenitor of the wheat D genome Aegilops tauschii.</title>
        <authorList>
            <person name="Luo M.C."/>
            <person name="Gu Y.Q."/>
            <person name="Puiu D."/>
            <person name="Wang H."/>
            <person name="Twardziok S.O."/>
            <person name="Deal K.R."/>
            <person name="Huo N."/>
            <person name="Zhu T."/>
            <person name="Wang L."/>
            <person name="Wang Y."/>
            <person name="McGuire P.E."/>
            <person name="Liu S."/>
            <person name="Long H."/>
            <person name="Ramasamy R.K."/>
            <person name="Rodriguez J.C."/>
            <person name="Van S.L."/>
            <person name="Yuan L."/>
            <person name="Wang Z."/>
            <person name="Xia Z."/>
            <person name="Xiao L."/>
            <person name="Anderson O.D."/>
            <person name="Ouyang S."/>
            <person name="Liang Y."/>
            <person name="Zimin A.V."/>
            <person name="Pertea G."/>
            <person name="Qi P."/>
            <person name="Bennetzen J.L."/>
            <person name="Dai X."/>
            <person name="Dawson M.W."/>
            <person name="Muller H.G."/>
            <person name="Kugler K."/>
            <person name="Rivarola-Duarte L."/>
            <person name="Spannagl M."/>
            <person name="Mayer K.F.X."/>
            <person name="Lu F.H."/>
            <person name="Bevan M.W."/>
            <person name="Leroy P."/>
            <person name="Li P."/>
            <person name="You F.M."/>
            <person name="Sun Q."/>
            <person name="Liu Z."/>
            <person name="Lyons E."/>
            <person name="Wicker T."/>
            <person name="Salzberg S.L."/>
            <person name="Devos K.M."/>
            <person name="Dvorak J."/>
        </authorList>
    </citation>
    <scope>NUCLEOTIDE SEQUENCE [LARGE SCALE GENOMIC DNA]</scope>
    <source>
        <strain evidence="5">cv. AL8/78</strain>
    </source>
</reference>
<dbReference type="Gramene" id="AET5Gv20648700.18">
    <property type="protein sequence ID" value="AET5Gv20648700.18"/>
    <property type="gene ID" value="AET5Gv20648700"/>
</dbReference>
<sequence length="176" mass="20100">MAGRGGAGAMSKRLMERMLGMFRSRTQVGVDRAGNHYFSRVEEVDGAMKEKRWIEFKGDRDPTTVPVEWICWLNGQRKKAPTPEELAELEARRERVKQNVELLKKKEEEERRAGVRPVKTIGVFFMLLLSFHYFVLSVVYPFGVPSIDCLVCDNSDYYSSCSTKTFQTYAVAICAA</sequence>
<reference evidence="5" key="5">
    <citation type="journal article" date="2021" name="G3 (Bethesda)">
        <title>Aegilops tauschii genome assembly Aet v5.0 features greater sequence contiguity and improved annotation.</title>
        <authorList>
            <person name="Wang L."/>
            <person name="Zhu T."/>
            <person name="Rodriguez J.C."/>
            <person name="Deal K.R."/>
            <person name="Dubcovsky J."/>
            <person name="McGuire P.E."/>
            <person name="Lux T."/>
            <person name="Spannagl M."/>
            <person name="Mayer K.F.X."/>
            <person name="Baldrich P."/>
            <person name="Meyers B.C."/>
            <person name="Huo N."/>
            <person name="Gu Y.Q."/>
            <person name="Zhou H."/>
            <person name="Devos K.M."/>
            <person name="Bennetzen J.L."/>
            <person name="Unver T."/>
            <person name="Budak H."/>
            <person name="Gulick P.J."/>
            <person name="Galiba G."/>
            <person name="Kalapos B."/>
            <person name="Nelson D.R."/>
            <person name="Li P."/>
            <person name="You F.M."/>
            <person name="Luo M.C."/>
            <person name="Dvorak J."/>
        </authorList>
    </citation>
    <scope>NUCLEOTIDE SEQUENCE [LARGE SCALE GENOMIC DNA]</scope>
    <source>
        <strain evidence="5">cv. AL8/78</strain>
    </source>
</reference>
<evidence type="ECO:0000313" key="6">
    <source>
        <dbReference type="Proteomes" id="UP000015105"/>
    </source>
</evidence>
<evidence type="ECO:0000256" key="1">
    <source>
        <dbReference type="ARBA" id="ARBA00007355"/>
    </source>
</evidence>
<dbReference type="Proteomes" id="UP000015105">
    <property type="component" value="Chromosome 5D"/>
</dbReference>
<comment type="similarity">
    <text evidence="1 2">Belongs to the complex I NDUFA12 subunit family.</text>
</comment>
<name>A0A453L6R2_AEGTS</name>
<feature type="transmembrane region" description="Helical" evidence="4">
    <location>
        <begin position="121"/>
        <end position="142"/>
    </location>
</feature>
<reference evidence="6" key="2">
    <citation type="journal article" date="2017" name="Nat. Plants">
        <title>The Aegilops tauschii genome reveals multiple impacts of transposons.</title>
        <authorList>
            <person name="Zhao G."/>
            <person name="Zou C."/>
            <person name="Li K."/>
            <person name="Wang K."/>
            <person name="Li T."/>
            <person name="Gao L."/>
            <person name="Zhang X."/>
            <person name="Wang H."/>
            <person name="Yang Z."/>
            <person name="Liu X."/>
            <person name="Jiang W."/>
            <person name="Mao L."/>
            <person name="Kong X."/>
            <person name="Jiao Y."/>
            <person name="Jia J."/>
        </authorList>
    </citation>
    <scope>NUCLEOTIDE SEQUENCE [LARGE SCALE GENOMIC DNA]</scope>
    <source>
        <strain evidence="6">cv. AL8/78</strain>
    </source>
</reference>
<comment type="function">
    <text evidence="2">Accessory subunit of the mitochondrial membrane respiratory chain NADH dehydrogenase (Complex I), that is believed not to be involved in catalysis. Complex I functions in the transfer of electrons from NADH to the respiratory chain. The immediate electron acceptor for the enzyme is believed to be ubiquinone.</text>
</comment>
<dbReference type="AlphaFoldDB" id="A0A453L6R2"/>
<dbReference type="PANTHER" id="PTHR12910">
    <property type="entry name" value="NADH-UBIQUINONE OXIDOREDUCTASE SUBUNIT B17.2"/>
    <property type="match status" value="1"/>
</dbReference>
<accession>A0A453L6R2</accession>
<dbReference type="Pfam" id="PF05071">
    <property type="entry name" value="NDUFA12"/>
    <property type="match status" value="1"/>
</dbReference>
<evidence type="ECO:0000256" key="3">
    <source>
        <dbReference type="SAM" id="Coils"/>
    </source>
</evidence>